<keyword evidence="2" id="KW-1185">Reference proteome</keyword>
<sequence>MDEEPWLSHENACWPRTHSSLKYDRFAHYNAGARRSKAPIWRQIWRKFRKEKKRIFGCSNSMRFTYDPHSYSQNFDQGPLSADDHHLLFTSFSARFAVPSRILHNPRFMV</sequence>
<proteinExistence type="predicted"/>
<comment type="caution">
    <text evidence="1">The sequence shown here is derived from an EMBL/GenBank/DDBJ whole genome shotgun (WGS) entry which is preliminary data.</text>
</comment>
<reference evidence="1" key="1">
    <citation type="submission" date="2018-01" db="EMBL/GenBank/DDBJ databases">
        <authorList>
            <person name="Mao J.F."/>
        </authorList>
    </citation>
    <scope>NUCLEOTIDE SEQUENCE</scope>
    <source>
        <strain evidence="1">Huo1</strain>
        <tissue evidence="1">Leaf</tissue>
    </source>
</reference>
<organism evidence="1">
    <name type="scientific">Salvia splendens</name>
    <name type="common">Scarlet sage</name>
    <dbReference type="NCBI Taxonomy" id="180675"/>
    <lineage>
        <taxon>Eukaryota</taxon>
        <taxon>Viridiplantae</taxon>
        <taxon>Streptophyta</taxon>
        <taxon>Embryophyta</taxon>
        <taxon>Tracheophyta</taxon>
        <taxon>Spermatophyta</taxon>
        <taxon>Magnoliopsida</taxon>
        <taxon>eudicotyledons</taxon>
        <taxon>Gunneridae</taxon>
        <taxon>Pentapetalae</taxon>
        <taxon>asterids</taxon>
        <taxon>lamiids</taxon>
        <taxon>Lamiales</taxon>
        <taxon>Lamiaceae</taxon>
        <taxon>Nepetoideae</taxon>
        <taxon>Mentheae</taxon>
        <taxon>Salviinae</taxon>
        <taxon>Salvia</taxon>
        <taxon>Salvia subgen. Calosphace</taxon>
        <taxon>core Calosphace</taxon>
    </lineage>
</organism>
<name>A0A8X8XXI6_SALSN</name>
<dbReference type="Proteomes" id="UP000298416">
    <property type="component" value="Unassembled WGS sequence"/>
</dbReference>
<reference evidence="1" key="2">
    <citation type="submission" date="2020-08" db="EMBL/GenBank/DDBJ databases">
        <title>Plant Genome Project.</title>
        <authorList>
            <person name="Zhang R.-G."/>
        </authorList>
    </citation>
    <scope>NUCLEOTIDE SEQUENCE</scope>
    <source>
        <strain evidence="1">Huo1</strain>
        <tissue evidence="1">Leaf</tissue>
    </source>
</reference>
<accession>A0A8X8XXI6</accession>
<gene>
    <name evidence="1" type="ORF">SASPL_118861</name>
</gene>
<evidence type="ECO:0000313" key="2">
    <source>
        <dbReference type="Proteomes" id="UP000298416"/>
    </source>
</evidence>
<dbReference type="AlphaFoldDB" id="A0A8X8XXI6"/>
<protein>
    <submittedName>
        <fullName evidence="1">Uncharacterized protein</fullName>
    </submittedName>
</protein>
<dbReference type="PANTHER" id="PTHR33168">
    <property type="entry name" value="STRESS INDUCED PROTEIN-RELATED"/>
    <property type="match status" value="1"/>
</dbReference>
<evidence type="ECO:0000313" key="1">
    <source>
        <dbReference type="EMBL" id="KAG6422295.1"/>
    </source>
</evidence>
<dbReference type="EMBL" id="PNBA02000006">
    <property type="protein sequence ID" value="KAG6422295.1"/>
    <property type="molecule type" value="Genomic_DNA"/>
</dbReference>